<proteinExistence type="predicted"/>
<evidence type="ECO:0000313" key="1">
    <source>
        <dbReference type="EMBL" id="ALV07204.1"/>
    </source>
</evidence>
<dbReference type="Proteomes" id="UP000060699">
    <property type="component" value="Chromosome"/>
</dbReference>
<accession>A0A0U3MZ71</accession>
<dbReference type="EMBL" id="CP013729">
    <property type="protein sequence ID" value="ALV07204.1"/>
    <property type="molecule type" value="Genomic_DNA"/>
</dbReference>
<sequence length="131" mass="14545">MNARNARNARQRHVPARGDTSSESPTPQAGCDSLEVWRARAPSAPPRRLRSATMDLDIVTYVFQGPDGTFSIKPRLSRRWRVKHDSEPWGDSFATAEDAALALSKIFDVPSDLKEWTEVGDFHTDVGGLLP</sequence>
<evidence type="ECO:0000313" key="2">
    <source>
        <dbReference type="Proteomes" id="UP000060699"/>
    </source>
</evidence>
<organism evidence="1 2">
    <name type="scientific">Roseateles depolymerans</name>
    <dbReference type="NCBI Taxonomy" id="76731"/>
    <lineage>
        <taxon>Bacteria</taxon>
        <taxon>Pseudomonadati</taxon>
        <taxon>Pseudomonadota</taxon>
        <taxon>Betaproteobacteria</taxon>
        <taxon>Burkholderiales</taxon>
        <taxon>Sphaerotilaceae</taxon>
        <taxon>Roseateles</taxon>
    </lineage>
</organism>
<name>A0A0U3MZ71_9BURK</name>
<dbReference type="KEGG" id="rdp:RD2015_2739"/>
<dbReference type="STRING" id="76731.RD2015_2739"/>
<reference evidence="1 2" key="1">
    <citation type="submission" date="2015-12" db="EMBL/GenBank/DDBJ databases">
        <title>Complete genome of Roseateles depolymerans KCTC 42856.</title>
        <authorList>
            <person name="Kim K.M."/>
        </authorList>
    </citation>
    <scope>NUCLEOTIDE SEQUENCE [LARGE SCALE GENOMIC DNA]</scope>
    <source>
        <strain evidence="1 2">KCTC 42856</strain>
    </source>
</reference>
<keyword evidence="2" id="KW-1185">Reference proteome</keyword>
<dbReference type="AlphaFoldDB" id="A0A0U3MZ71"/>
<protein>
    <submittedName>
        <fullName evidence="1">Uncharacterized protein</fullName>
    </submittedName>
</protein>
<gene>
    <name evidence="1" type="ORF">RD2015_2739</name>
</gene>